<reference evidence="15" key="4">
    <citation type="submission" date="2025-09" db="UniProtKB">
        <authorList>
            <consortium name="Ensembl"/>
        </authorList>
    </citation>
    <scope>IDENTIFICATION</scope>
</reference>
<protein>
    <recommendedName>
        <fullName evidence="10">Transmembrane protein 41B</fullName>
    </recommendedName>
</protein>
<comment type="similarity">
    <text evidence="8">Belongs to the TMEM41 family.</text>
</comment>
<feature type="transmembrane region" description="Helical" evidence="13">
    <location>
        <begin position="287"/>
        <end position="312"/>
    </location>
</feature>
<evidence type="ECO:0000256" key="4">
    <source>
        <dbReference type="ARBA" id="ARBA00023136"/>
    </source>
</evidence>
<evidence type="ECO:0000256" key="1">
    <source>
        <dbReference type="ARBA" id="ARBA00004141"/>
    </source>
</evidence>
<feature type="transmembrane region" description="Helical" evidence="13">
    <location>
        <begin position="194"/>
        <end position="214"/>
    </location>
</feature>
<gene>
    <name evidence="15" type="primary">LOC100182206</name>
</gene>
<dbReference type="KEGG" id="cin:100182206"/>
<comment type="function">
    <text evidence="11">Phospholipid scramblase involved in lipid homeostasis and membrane dynamics processes. Has phospholipid scramblase activity toward cholesterol and phosphatidylserine, as well as phosphatidylethanolamine and phosphatidylcholine. Required for autophagosome formation: participates in early stages of autophagosome biogenesis at the endoplasmic reticulum (ER) membrane by reequilibrating the leaflets of the ER as lipids are extracted by ATG2 (ATG2A or ATG2B) to mediate autophagosome assembly. In addition to autophagy, involved in other processes in which phospholipid scramblase activity is required. Required for normal motor neuron development.</text>
</comment>
<dbReference type="PANTHER" id="PTHR43220:SF18">
    <property type="entry name" value="TRANSMEMBRANE PROTEIN 41B"/>
    <property type="match status" value="1"/>
</dbReference>
<dbReference type="PANTHER" id="PTHR43220">
    <property type="match status" value="1"/>
</dbReference>
<dbReference type="GO" id="GO:0000045">
    <property type="term" value="P:autophagosome assembly"/>
    <property type="evidence" value="ECO:0000318"/>
    <property type="project" value="GO_Central"/>
</dbReference>
<comment type="catalytic activity">
    <reaction evidence="9">
        <text>cholesterol(in) = cholesterol(out)</text>
        <dbReference type="Rhea" id="RHEA:39747"/>
        <dbReference type="ChEBI" id="CHEBI:16113"/>
    </reaction>
</comment>
<feature type="domain" description="VTT" evidence="14">
    <location>
        <begin position="271"/>
        <end position="390"/>
    </location>
</feature>
<evidence type="ECO:0000256" key="6">
    <source>
        <dbReference type="ARBA" id="ARBA00024615"/>
    </source>
</evidence>
<dbReference type="Pfam" id="PF09335">
    <property type="entry name" value="VTT_dom"/>
    <property type="match status" value="1"/>
</dbReference>
<dbReference type="RefSeq" id="XP_002130177.1">
    <property type="nucleotide sequence ID" value="XM_002130141.5"/>
</dbReference>
<evidence type="ECO:0000256" key="12">
    <source>
        <dbReference type="SAM" id="MobiDB-lite"/>
    </source>
</evidence>
<evidence type="ECO:0000256" key="7">
    <source>
        <dbReference type="ARBA" id="ARBA00024631"/>
    </source>
</evidence>
<evidence type="ECO:0000256" key="11">
    <source>
        <dbReference type="ARBA" id="ARBA00045607"/>
    </source>
</evidence>
<comment type="catalytic activity">
    <reaction evidence="5">
        <text>a 1,2-diacyl-sn-glycero-3-phospho-L-serine(in) = a 1,2-diacyl-sn-glycero-3-phospho-L-serine(out)</text>
        <dbReference type="Rhea" id="RHEA:38663"/>
        <dbReference type="ChEBI" id="CHEBI:57262"/>
    </reaction>
</comment>
<name>F6SM68_CIOIN</name>
<feature type="transmembrane region" description="Helical" evidence="13">
    <location>
        <begin position="369"/>
        <end position="390"/>
    </location>
</feature>
<dbReference type="HOGENOM" id="CLU_633067_0_0_1"/>
<dbReference type="InterPro" id="IPR032816">
    <property type="entry name" value="VTT_dom"/>
</dbReference>
<feature type="transmembrane region" description="Helical" evidence="13">
    <location>
        <begin position="339"/>
        <end position="357"/>
    </location>
</feature>
<evidence type="ECO:0000256" key="2">
    <source>
        <dbReference type="ARBA" id="ARBA00022692"/>
    </source>
</evidence>
<keyword evidence="2 13" id="KW-0812">Transmembrane</keyword>
<keyword evidence="3 13" id="KW-1133">Transmembrane helix</keyword>
<feature type="region of interest" description="Disordered" evidence="12">
    <location>
        <begin position="57"/>
        <end position="77"/>
    </location>
</feature>
<evidence type="ECO:0000256" key="13">
    <source>
        <dbReference type="SAM" id="Phobius"/>
    </source>
</evidence>
<accession>F6SM68</accession>
<evidence type="ECO:0000256" key="10">
    <source>
        <dbReference type="ARBA" id="ARBA00039252"/>
    </source>
</evidence>
<reference evidence="15" key="3">
    <citation type="submission" date="2025-08" db="UniProtKB">
        <authorList>
            <consortium name="Ensembl"/>
        </authorList>
    </citation>
    <scope>IDENTIFICATION</scope>
</reference>
<feature type="transmembrane region" description="Helical" evidence="13">
    <location>
        <begin position="258"/>
        <end position="280"/>
    </location>
</feature>
<comment type="catalytic activity">
    <reaction evidence="7">
        <text>a 1,2-diacyl-sn-glycero-3-phosphocholine(in) = a 1,2-diacyl-sn-glycero-3-phosphocholine(out)</text>
        <dbReference type="Rhea" id="RHEA:38571"/>
        <dbReference type="ChEBI" id="CHEBI:57643"/>
    </reaction>
</comment>
<evidence type="ECO:0000313" key="15">
    <source>
        <dbReference type="Ensembl" id="ENSCINP00000010397.3"/>
    </source>
</evidence>
<keyword evidence="4 13" id="KW-0472">Membrane</keyword>
<evidence type="ECO:0000256" key="3">
    <source>
        <dbReference type="ARBA" id="ARBA00022989"/>
    </source>
</evidence>
<accession>A0A1W2WMD1</accession>
<dbReference type="Ensembl" id="ENSCINT00000010397.3">
    <property type="protein sequence ID" value="ENSCINP00000010397.3"/>
    <property type="gene ID" value="ENSCING00000005047.3"/>
</dbReference>
<proteinExistence type="inferred from homology"/>
<dbReference type="InParanoid" id="F6SM68"/>
<dbReference type="GeneTree" id="ENSGT00940000156956"/>
<evidence type="ECO:0000256" key="5">
    <source>
        <dbReference type="ARBA" id="ARBA00024479"/>
    </source>
</evidence>
<dbReference type="InterPro" id="IPR045014">
    <property type="entry name" value="TM41A/B"/>
</dbReference>
<dbReference type="OrthoDB" id="3364966at2759"/>
<sequence length="433" mass="49540">MLGMDWYKKWLWIRSESLLPTTNSTKDSEKTSYADLTKYFNTSNLVQRLWRKRESFDGENDANNNQTLPINATPPSTPVGSKSLMTVSYPAYLNSGCSNSQMNSYPFNDNRRSSLLEGLEHTLHVMSNDQKRTQLTLPKSNINYMSKLRNEPELSQLPVPIPRLHKFRLKGPLYGYLEEERLPLIEKKSDSTKFSIFVLVVIFISASALIYSVYNNFPELEVDEKAKVKLPRDMEDAKELGRVLSKYKDMYYYEVTSAFFITYIFLQTFAIPGSVFLSILSGFLYPFYIALFLVCLCSGIGATGCYMISFFIGKPIVDKYLSARVQKWNEVVDGQREHLFNYLLFLRITPFLPNWFINIVSPVIHIPVSIFFFATFIGVAPLSFIAIQAGTTLYQLTTAGDAFSWTGILIMAVLAVLSLLPVVFKNRLKNKYE</sequence>
<feature type="compositionally biased region" description="Polar residues" evidence="12">
    <location>
        <begin position="61"/>
        <end position="77"/>
    </location>
</feature>
<reference evidence="15" key="2">
    <citation type="journal article" date="2008" name="Genome Biol.">
        <title>Improved genome assembly and evidence-based global gene model set for the chordate Ciona intestinalis: new insight into intron and operon populations.</title>
        <authorList>
            <person name="Satou Y."/>
            <person name="Mineta K."/>
            <person name="Ogasawara M."/>
            <person name="Sasakura Y."/>
            <person name="Shoguchi E."/>
            <person name="Ueno K."/>
            <person name="Yamada L."/>
            <person name="Matsumoto J."/>
            <person name="Wasserscheid J."/>
            <person name="Dewar K."/>
            <person name="Wiley G.B."/>
            <person name="Macmil S.L."/>
            <person name="Roe B.A."/>
            <person name="Zeller R.W."/>
            <person name="Hastings K.E."/>
            <person name="Lemaire P."/>
            <person name="Lindquist E."/>
            <person name="Endo T."/>
            <person name="Hotta K."/>
            <person name="Inaba K."/>
        </authorList>
    </citation>
    <scope>NUCLEOTIDE SEQUENCE [LARGE SCALE GENOMIC DNA]</scope>
    <source>
        <strain evidence="15">wild type</strain>
    </source>
</reference>
<keyword evidence="16" id="KW-1185">Reference proteome</keyword>
<evidence type="ECO:0000256" key="9">
    <source>
        <dbReference type="ARBA" id="ARBA00034049"/>
    </source>
</evidence>
<comment type="subcellular location">
    <subcellularLocation>
        <location evidence="1">Membrane</location>
        <topology evidence="1">Multi-pass membrane protein</topology>
    </subcellularLocation>
</comment>
<dbReference type="EMBL" id="EAAA01001424">
    <property type="status" value="NOT_ANNOTATED_CDS"/>
    <property type="molecule type" value="Genomic_DNA"/>
</dbReference>
<dbReference type="AlphaFoldDB" id="F6SM68"/>
<dbReference type="STRING" id="7719.ENSCINP00000010397"/>
<evidence type="ECO:0000259" key="14">
    <source>
        <dbReference type="Pfam" id="PF09335"/>
    </source>
</evidence>
<evidence type="ECO:0000256" key="8">
    <source>
        <dbReference type="ARBA" id="ARBA00025797"/>
    </source>
</evidence>
<dbReference type="FunCoup" id="F6SM68">
    <property type="interactions" value="480"/>
</dbReference>
<evidence type="ECO:0000313" key="16">
    <source>
        <dbReference type="Proteomes" id="UP000008144"/>
    </source>
</evidence>
<reference evidence="16" key="1">
    <citation type="journal article" date="2002" name="Science">
        <title>The draft genome of Ciona intestinalis: insights into chordate and vertebrate origins.</title>
        <authorList>
            <person name="Dehal P."/>
            <person name="Satou Y."/>
            <person name="Campbell R.K."/>
            <person name="Chapman J."/>
            <person name="Degnan B."/>
            <person name="De Tomaso A."/>
            <person name="Davidson B."/>
            <person name="Di Gregorio A."/>
            <person name="Gelpke M."/>
            <person name="Goodstein D.M."/>
            <person name="Harafuji N."/>
            <person name="Hastings K.E."/>
            <person name="Ho I."/>
            <person name="Hotta K."/>
            <person name="Huang W."/>
            <person name="Kawashima T."/>
            <person name="Lemaire P."/>
            <person name="Martinez D."/>
            <person name="Meinertzhagen I.A."/>
            <person name="Necula S."/>
            <person name="Nonaka M."/>
            <person name="Putnam N."/>
            <person name="Rash S."/>
            <person name="Saiga H."/>
            <person name="Satake M."/>
            <person name="Terry A."/>
            <person name="Yamada L."/>
            <person name="Wang H.G."/>
            <person name="Awazu S."/>
            <person name="Azumi K."/>
            <person name="Boore J."/>
            <person name="Branno M."/>
            <person name="Chin-Bow S."/>
            <person name="DeSantis R."/>
            <person name="Doyle S."/>
            <person name="Francino P."/>
            <person name="Keys D.N."/>
            <person name="Haga S."/>
            <person name="Hayashi H."/>
            <person name="Hino K."/>
            <person name="Imai K.S."/>
            <person name="Inaba K."/>
            <person name="Kano S."/>
            <person name="Kobayashi K."/>
            <person name="Kobayashi M."/>
            <person name="Lee B.I."/>
            <person name="Makabe K.W."/>
            <person name="Manohar C."/>
            <person name="Matassi G."/>
            <person name="Medina M."/>
            <person name="Mochizuki Y."/>
            <person name="Mount S."/>
            <person name="Morishita T."/>
            <person name="Miura S."/>
            <person name="Nakayama A."/>
            <person name="Nishizaka S."/>
            <person name="Nomoto H."/>
            <person name="Ohta F."/>
            <person name="Oishi K."/>
            <person name="Rigoutsos I."/>
            <person name="Sano M."/>
            <person name="Sasaki A."/>
            <person name="Sasakura Y."/>
            <person name="Shoguchi E."/>
            <person name="Shin-i T."/>
            <person name="Spagnuolo A."/>
            <person name="Stainier D."/>
            <person name="Suzuki M.M."/>
            <person name="Tassy O."/>
            <person name="Takatori N."/>
            <person name="Tokuoka M."/>
            <person name="Yagi K."/>
            <person name="Yoshizaki F."/>
            <person name="Wada S."/>
            <person name="Zhang C."/>
            <person name="Hyatt P.D."/>
            <person name="Larimer F."/>
            <person name="Detter C."/>
            <person name="Doggett N."/>
            <person name="Glavina T."/>
            <person name="Hawkins T."/>
            <person name="Richardson P."/>
            <person name="Lucas S."/>
            <person name="Kohara Y."/>
            <person name="Levine M."/>
            <person name="Satoh N."/>
            <person name="Rokhsar D.S."/>
        </authorList>
    </citation>
    <scope>NUCLEOTIDE SEQUENCE [LARGE SCALE GENOMIC DNA]</scope>
</reference>
<feature type="transmembrane region" description="Helical" evidence="13">
    <location>
        <begin position="402"/>
        <end position="424"/>
    </location>
</feature>
<dbReference type="GeneID" id="100182206"/>
<organism evidence="15 16">
    <name type="scientific">Ciona intestinalis</name>
    <name type="common">Transparent sea squirt</name>
    <name type="synonym">Ascidia intestinalis</name>
    <dbReference type="NCBI Taxonomy" id="7719"/>
    <lineage>
        <taxon>Eukaryota</taxon>
        <taxon>Metazoa</taxon>
        <taxon>Chordata</taxon>
        <taxon>Tunicata</taxon>
        <taxon>Ascidiacea</taxon>
        <taxon>Phlebobranchia</taxon>
        <taxon>Cionidae</taxon>
        <taxon>Ciona</taxon>
    </lineage>
</organism>
<dbReference type="Proteomes" id="UP000008144">
    <property type="component" value="Chromosome 2"/>
</dbReference>
<comment type="catalytic activity">
    <reaction evidence="6">
        <text>a 1,2-diacyl-sn-glycero-3-phosphoethanolamine(in) = a 1,2-diacyl-sn-glycero-3-phosphoethanolamine(out)</text>
        <dbReference type="Rhea" id="RHEA:38895"/>
        <dbReference type="ChEBI" id="CHEBI:64612"/>
    </reaction>
</comment>
<dbReference type="GO" id="GO:0005789">
    <property type="term" value="C:endoplasmic reticulum membrane"/>
    <property type="evidence" value="ECO:0000318"/>
    <property type="project" value="GO_Central"/>
</dbReference>